<dbReference type="InterPro" id="IPR002410">
    <property type="entry name" value="Peptidase_S33"/>
</dbReference>
<dbReference type="InterPro" id="IPR050266">
    <property type="entry name" value="AB_hydrolase_sf"/>
</dbReference>
<feature type="domain" description="AB hydrolase-1" evidence="3">
    <location>
        <begin position="27"/>
        <end position="278"/>
    </location>
</feature>
<dbReference type="InterPro" id="IPR029058">
    <property type="entry name" value="AB_hydrolase_fold"/>
</dbReference>
<evidence type="ECO:0000259" key="3">
    <source>
        <dbReference type="Pfam" id="PF00561"/>
    </source>
</evidence>
<protein>
    <submittedName>
        <fullName evidence="4">Unannotated protein</fullName>
    </submittedName>
</protein>
<dbReference type="EMBL" id="CAFAAF010000117">
    <property type="protein sequence ID" value="CAB4793050.1"/>
    <property type="molecule type" value="Genomic_DNA"/>
</dbReference>
<evidence type="ECO:0000313" key="4">
    <source>
        <dbReference type="EMBL" id="CAB4793050.1"/>
    </source>
</evidence>
<evidence type="ECO:0000256" key="1">
    <source>
        <dbReference type="ARBA" id="ARBA00010088"/>
    </source>
</evidence>
<reference evidence="4" key="1">
    <citation type="submission" date="2020-05" db="EMBL/GenBank/DDBJ databases">
        <authorList>
            <person name="Chiriac C."/>
            <person name="Salcher M."/>
            <person name="Ghai R."/>
            <person name="Kavagutti S V."/>
        </authorList>
    </citation>
    <scope>NUCLEOTIDE SEQUENCE</scope>
</reference>
<proteinExistence type="inferred from homology"/>
<dbReference type="NCBIfam" id="TIGR01250">
    <property type="entry name" value="pro_imino_pep_2"/>
    <property type="match status" value="1"/>
</dbReference>
<dbReference type="PIRSF" id="PIRSF005539">
    <property type="entry name" value="Pept_S33_TRI_F1"/>
    <property type="match status" value="1"/>
</dbReference>
<dbReference type="SUPFAM" id="SSF53474">
    <property type="entry name" value="alpha/beta-Hydrolases"/>
    <property type="match status" value="1"/>
</dbReference>
<gene>
    <name evidence="4" type="ORF">UFOPK2978_00733</name>
</gene>
<dbReference type="InterPro" id="IPR000073">
    <property type="entry name" value="AB_hydrolase_1"/>
</dbReference>
<keyword evidence="2" id="KW-0378">Hydrolase</keyword>
<evidence type="ECO:0000256" key="2">
    <source>
        <dbReference type="ARBA" id="ARBA00022801"/>
    </source>
</evidence>
<accession>A0A6J6X6H0</accession>
<dbReference type="InterPro" id="IPR005945">
    <property type="entry name" value="Pro_imino_pep"/>
</dbReference>
<sequence>MTTGTLKWELGETAYAVIGDLKSGKTPLVALHGGPGFLGKSCATITGYAQKSDRPAVWYDQLGCGASSGLKEKPADFWQVDIFVKEFHQLINHLGIADNFAINGHSWGGLLAAEIAITQPQGLKALILSSPLGDTDTWVAGVKELLAEMPPEISSVIIKHEEAGTTTTEEYMEAAFKFYDKHVIRVPMPPDLVEIFDEALADQNVYNSMWGPSELMCNGTLAGHVVTDRLDRIIAPTLIMSGKYDECMASTASAYLSGIKGSRWELFEESSHLSYVEEAAKYQRVMNEFLDLNC</sequence>
<dbReference type="PANTHER" id="PTHR43798">
    <property type="entry name" value="MONOACYLGLYCEROL LIPASE"/>
    <property type="match status" value="1"/>
</dbReference>
<dbReference type="PRINTS" id="PR00793">
    <property type="entry name" value="PROAMNOPTASE"/>
</dbReference>
<dbReference type="GO" id="GO:0006508">
    <property type="term" value="P:proteolysis"/>
    <property type="evidence" value="ECO:0007669"/>
    <property type="project" value="InterPro"/>
</dbReference>
<name>A0A6J6X6H0_9ZZZZ</name>
<comment type="similarity">
    <text evidence="1">Belongs to the peptidase S33 family.</text>
</comment>
<dbReference type="GO" id="GO:0008233">
    <property type="term" value="F:peptidase activity"/>
    <property type="evidence" value="ECO:0007669"/>
    <property type="project" value="InterPro"/>
</dbReference>
<organism evidence="4">
    <name type="scientific">freshwater metagenome</name>
    <dbReference type="NCBI Taxonomy" id="449393"/>
    <lineage>
        <taxon>unclassified sequences</taxon>
        <taxon>metagenomes</taxon>
        <taxon>ecological metagenomes</taxon>
    </lineage>
</organism>
<dbReference type="Pfam" id="PF00561">
    <property type="entry name" value="Abhydrolase_1"/>
    <property type="match status" value="1"/>
</dbReference>
<dbReference type="AlphaFoldDB" id="A0A6J6X6H0"/>
<dbReference type="Gene3D" id="3.40.50.1820">
    <property type="entry name" value="alpha/beta hydrolase"/>
    <property type="match status" value="1"/>
</dbReference>